<feature type="compositionally biased region" description="Low complexity" evidence="10">
    <location>
        <begin position="294"/>
        <end position="303"/>
    </location>
</feature>
<evidence type="ECO:0000256" key="5">
    <source>
        <dbReference type="ARBA" id="ARBA00023125"/>
    </source>
</evidence>
<protein>
    <recommendedName>
        <fullName evidence="9">Dof zinc finger protein</fullName>
    </recommendedName>
</protein>
<feature type="region of interest" description="Disordered" evidence="10">
    <location>
        <begin position="289"/>
        <end position="336"/>
    </location>
</feature>
<sequence length="336" mass="35535">MDAAQWPQEMGLVKPMEEMVASSGGGGLRVAGLPPQPPAPAGAERRAARPQKEQALNCPRCNSTNTKFCYYNNYSLTQPRYFCKTCRRYWTDGGSLRNVPVGGGSRKNKRPSSSSSSSSSSSPSTSTSVTTTTSSTSSATALLPNISLSSPSSSSSLNTKLLREAQDLNLSFPHHHGLRHDQFPEFPALESAKSNSGGLRGLGSTFMPMPMPVPMPMPILEYPTHGFPFPPTLTNFPVDGNIGGGSGGGDGNDNSSNNNDNNDNGVGGGEYGRIQEVQESSRLLFPFEELKPVGGPSSTTTGSNNSDHEQFEHNRGQGVDPSPGFWSGIMGGGGSW</sequence>
<feature type="region of interest" description="Disordered" evidence="10">
    <location>
        <begin position="95"/>
        <end position="138"/>
    </location>
</feature>
<name>A0A6P5FKQ2_ANACO</name>
<evidence type="ECO:0000256" key="6">
    <source>
        <dbReference type="ARBA" id="ARBA00023163"/>
    </source>
</evidence>
<dbReference type="GO" id="GO:0008270">
    <property type="term" value="F:zinc ion binding"/>
    <property type="evidence" value="ECO:0007669"/>
    <property type="project" value="UniProtKB-KW"/>
</dbReference>
<dbReference type="OrthoDB" id="1927254at2759"/>
<feature type="domain" description="Dof-type" evidence="11">
    <location>
        <begin position="56"/>
        <end position="110"/>
    </location>
</feature>
<comment type="subcellular location">
    <subcellularLocation>
        <location evidence="8 9">Nucleus</location>
    </subcellularLocation>
</comment>
<dbReference type="GeneID" id="109714023"/>
<evidence type="ECO:0000259" key="11">
    <source>
        <dbReference type="PROSITE" id="PS50884"/>
    </source>
</evidence>
<proteinExistence type="predicted"/>
<dbReference type="AlphaFoldDB" id="A0A6P5FKQ2"/>
<keyword evidence="1 9" id="KW-0479">Metal-binding</keyword>
<reference evidence="12" key="1">
    <citation type="journal article" date="2015" name="Nat. Genet.">
        <title>The pineapple genome and the evolution of CAM photosynthesis.</title>
        <authorList>
            <person name="Ming R."/>
            <person name="VanBuren R."/>
            <person name="Wai C.M."/>
            <person name="Tang H."/>
            <person name="Schatz M.C."/>
            <person name="Bowers J.E."/>
            <person name="Lyons E."/>
            <person name="Wang M.L."/>
            <person name="Chen J."/>
            <person name="Biggers E."/>
            <person name="Zhang J."/>
            <person name="Huang L."/>
            <person name="Zhang L."/>
            <person name="Miao W."/>
            <person name="Zhang J."/>
            <person name="Ye Z."/>
            <person name="Miao C."/>
            <person name="Lin Z."/>
            <person name="Wang H."/>
            <person name="Zhou H."/>
            <person name="Yim W.C."/>
            <person name="Priest H.D."/>
            <person name="Zheng C."/>
            <person name="Woodhouse M."/>
            <person name="Edger P.P."/>
            <person name="Guyot R."/>
            <person name="Guo H.B."/>
            <person name="Guo H."/>
            <person name="Zheng G."/>
            <person name="Singh R."/>
            <person name="Sharma A."/>
            <person name="Min X."/>
            <person name="Zheng Y."/>
            <person name="Lee H."/>
            <person name="Gurtowski J."/>
            <person name="Sedlazeck F.J."/>
            <person name="Harkess A."/>
            <person name="McKain M.R."/>
            <person name="Liao Z."/>
            <person name="Fang J."/>
            <person name="Liu J."/>
            <person name="Zhang X."/>
            <person name="Zhang Q."/>
            <person name="Hu W."/>
            <person name="Qin Y."/>
            <person name="Wang K."/>
            <person name="Chen L.Y."/>
            <person name="Shirley N."/>
            <person name="Lin Y.R."/>
            <person name="Liu L.Y."/>
            <person name="Hernandez A.G."/>
            <person name="Wright C.L."/>
            <person name="Bulone V."/>
            <person name="Tuskan G.A."/>
            <person name="Heath K."/>
            <person name="Zee F."/>
            <person name="Moore P.H."/>
            <person name="Sunkar R."/>
            <person name="Leebens-Mack J.H."/>
            <person name="Mockler T."/>
            <person name="Bennetzen J.L."/>
            <person name="Freeling M."/>
            <person name="Sankoff D."/>
            <person name="Paterson A.H."/>
            <person name="Zhu X."/>
            <person name="Yang X."/>
            <person name="Smith J.A."/>
            <person name="Cushman J.C."/>
            <person name="Paull R.E."/>
            <person name="Yu Q."/>
        </authorList>
    </citation>
    <scope>NUCLEOTIDE SEQUENCE [LARGE SCALE GENOMIC DNA]</scope>
    <source>
        <strain evidence="12">cv. F153</strain>
    </source>
</reference>
<feature type="compositionally biased region" description="Low complexity" evidence="10">
    <location>
        <begin position="252"/>
        <end position="264"/>
    </location>
</feature>
<evidence type="ECO:0000256" key="3">
    <source>
        <dbReference type="ARBA" id="ARBA00022833"/>
    </source>
</evidence>
<dbReference type="PANTHER" id="PTHR31992:SF285">
    <property type="entry name" value="DOF ZINC FINGER PROTEIN DOF4.6"/>
    <property type="match status" value="1"/>
</dbReference>
<evidence type="ECO:0000256" key="1">
    <source>
        <dbReference type="ARBA" id="ARBA00022723"/>
    </source>
</evidence>
<keyword evidence="7 8" id="KW-0539">Nucleus</keyword>
<feature type="compositionally biased region" description="Basic and acidic residues" evidence="10">
    <location>
        <begin position="43"/>
        <end position="52"/>
    </location>
</feature>
<keyword evidence="5 8" id="KW-0238">DNA-binding</keyword>
<feature type="compositionally biased region" description="Gly residues" evidence="10">
    <location>
        <begin position="241"/>
        <end position="251"/>
    </location>
</feature>
<keyword evidence="2 8" id="KW-0863">Zinc-finger</keyword>
<dbReference type="Proteomes" id="UP000515123">
    <property type="component" value="Linkage group 8"/>
</dbReference>
<dbReference type="InterPro" id="IPR003851">
    <property type="entry name" value="Znf_Dof"/>
</dbReference>
<feature type="compositionally biased region" description="Basic and acidic residues" evidence="10">
    <location>
        <begin position="306"/>
        <end position="315"/>
    </location>
</feature>
<dbReference type="PROSITE" id="PS50884">
    <property type="entry name" value="ZF_DOF_2"/>
    <property type="match status" value="1"/>
</dbReference>
<keyword evidence="4 9" id="KW-0805">Transcription regulation</keyword>
<dbReference type="Pfam" id="PF02701">
    <property type="entry name" value="Zn_ribbon_Dof"/>
    <property type="match status" value="1"/>
</dbReference>
<evidence type="ECO:0000313" key="12">
    <source>
        <dbReference type="Proteomes" id="UP000515123"/>
    </source>
</evidence>
<dbReference type="GO" id="GO:0005634">
    <property type="term" value="C:nucleus"/>
    <property type="evidence" value="ECO:0007669"/>
    <property type="project" value="UniProtKB-SubCell"/>
</dbReference>
<comment type="function">
    <text evidence="9">Transcription factor that binds specifically to a 5'-AA[AG]G-3' consensus core sequence.</text>
</comment>
<dbReference type="RefSeq" id="XP_020094003.1">
    <property type="nucleotide sequence ID" value="XM_020238414.1"/>
</dbReference>
<dbReference type="GO" id="GO:0003700">
    <property type="term" value="F:DNA-binding transcription factor activity"/>
    <property type="evidence" value="ECO:0007669"/>
    <property type="project" value="UniProtKB-UniRule"/>
</dbReference>
<dbReference type="PROSITE" id="PS01361">
    <property type="entry name" value="ZF_DOF_1"/>
    <property type="match status" value="1"/>
</dbReference>
<evidence type="ECO:0000313" key="13">
    <source>
        <dbReference type="RefSeq" id="XP_020094003.1"/>
    </source>
</evidence>
<gene>
    <name evidence="13" type="primary">LOC109714023</name>
</gene>
<keyword evidence="3 9" id="KW-0862">Zinc</keyword>
<reference evidence="13" key="2">
    <citation type="submission" date="2025-08" db="UniProtKB">
        <authorList>
            <consortium name="RefSeq"/>
        </authorList>
    </citation>
    <scope>IDENTIFICATION</scope>
    <source>
        <tissue evidence="13">Leaf</tissue>
    </source>
</reference>
<evidence type="ECO:0000256" key="2">
    <source>
        <dbReference type="ARBA" id="ARBA00022771"/>
    </source>
</evidence>
<dbReference type="PANTHER" id="PTHR31992">
    <property type="entry name" value="DOF ZINC FINGER PROTEIN DOF1.4-RELATED"/>
    <property type="match status" value="1"/>
</dbReference>
<dbReference type="GO" id="GO:0003677">
    <property type="term" value="F:DNA binding"/>
    <property type="evidence" value="ECO:0007669"/>
    <property type="project" value="UniProtKB-UniRule"/>
</dbReference>
<dbReference type="InterPro" id="IPR045174">
    <property type="entry name" value="Dof"/>
</dbReference>
<keyword evidence="6 9" id="KW-0804">Transcription</keyword>
<evidence type="ECO:0000256" key="8">
    <source>
        <dbReference type="PROSITE-ProRule" id="PRU00071"/>
    </source>
</evidence>
<accession>A0A6P5FKQ2</accession>
<evidence type="ECO:0000256" key="7">
    <source>
        <dbReference type="ARBA" id="ARBA00023242"/>
    </source>
</evidence>
<evidence type="ECO:0000256" key="4">
    <source>
        <dbReference type="ARBA" id="ARBA00023015"/>
    </source>
</evidence>
<feature type="region of interest" description="Disordered" evidence="10">
    <location>
        <begin position="238"/>
        <end position="271"/>
    </location>
</feature>
<dbReference type="Gramene" id="Aco007536.1.mrna1">
    <property type="protein sequence ID" value="Aco007536.1.mrna1"/>
    <property type="gene ID" value="Aco007536.1.path1"/>
</dbReference>
<evidence type="ECO:0000256" key="9">
    <source>
        <dbReference type="RuleBase" id="RU369094"/>
    </source>
</evidence>
<feature type="compositionally biased region" description="Low complexity" evidence="10">
    <location>
        <begin position="112"/>
        <end position="138"/>
    </location>
</feature>
<keyword evidence="12" id="KW-1185">Reference proteome</keyword>
<feature type="region of interest" description="Disordered" evidence="10">
    <location>
        <begin position="18"/>
        <end position="54"/>
    </location>
</feature>
<evidence type="ECO:0000256" key="10">
    <source>
        <dbReference type="SAM" id="MobiDB-lite"/>
    </source>
</evidence>
<organism evidence="12 13">
    <name type="scientific">Ananas comosus</name>
    <name type="common">Pineapple</name>
    <name type="synonym">Ananas ananas</name>
    <dbReference type="NCBI Taxonomy" id="4615"/>
    <lineage>
        <taxon>Eukaryota</taxon>
        <taxon>Viridiplantae</taxon>
        <taxon>Streptophyta</taxon>
        <taxon>Embryophyta</taxon>
        <taxon>Tracheophyta</taxon>
        <taxon>Spermatophyta</taxon>
        <taxon>Magnoliopsida</taxon>
        <taxon>Liliopsida</taxon>
        <taxon>Poales</taxon>
        <taxon>Bromeliaceae</taxon>
        <taxon>Bromelioideae</taxon>
        <taxon>Ananas</taxon>
    </lineage>
</organism>